<gene>
    <name evidence="13" type="ORF">FNK824_LOCUS9258</name>
    <name evidence="11" type="ORF">RFH988_LOCUS29259</name>
    <name evidence="12" type="ORF">SEV965_LOCUS30421</name>
</gene>
<dbReference type="Pfam" id="PF00105">
    <property type="entry name" value="zf-C4"/>
    <property type="match status" value="1"/>
</dbReference>
<dbReference type="GO" id="GO:0045944">
    <property type="term" value="P:positive regulation of transcription by RNA polymerase II"/>
    <property type="evidence" value="ECO:0007669"/>
    <property type="project" value="TreeGrafter"/>
</dbReference>
<dbReference type="Proteomes" id="UP000663874">
    <property type="component" value="Unassembled WGS sequence"/>
</dbReference>
<keyword evidence="2" id="KW-0863">Zinc-finger</keyword>
<keyword evidence="8" id="KW-0539">Nucleus</keyword>
<dbReference type="PANTHER" id="PTHR24082:SF283">
    <property type="entry name" value="NUCLEAR HORMONE RECEPTOR HR96"/>
    <property type="match status" value="1"/>
</dbReference>
<keyword evidence="3" id="KW-0862">Zinc</keyword>
<dbReference type="GO" id="GO:0000978">
    <property type="term" value="F:RNA polymerase II cis-regulatory region sequence-specific DNA binding"/>
    <property type="evidence" value="ECO:0007669"/>
    <property type="project" value="TreeGrafter"/>
</dbReference>
<dbReference type="InterPro" id="IPR001628">
    <property type="entry name" value="Znf_hrmn_rcpt"/>
</dbReference>
<evidence type="ECO:0000256" key="7">
    <source>
        <dbReference type="ARBA" id="ARBA00023170"/>
    </source>
</evidence>
<dbReference type="Gene3D" id="3.30.50.10">
    <property type="entry name" value="Erythroid Transcription Factor GATA-1, subunit A"/>
    <property type="match status" value="1"/>
</dbReference>
<dbReference type="PROSITE" id="PS00031">
    <property type="entry name" value="NUCLEAR_REC_DBD_1"/>
    <property type="match status" value="1"/>
</dbReference>
<dbReference type="SUPFAM" id="SSF57716">
    <property type="entry name" value="Glucocorticoid receptor-like (DNA-binding domain)"/>
    <property type="match status" value="1"/>
</dbReference>
<dbReference type="GO" id="GO:0030154">
    <property type="term" value="P:cell differentiation"/>
    <property type="evidence" value="ECO:0007669"/>
    <property type="project" value="TreeGrafter"/>
</dbReference>
<evidence type="ECO:0000256" key="4">
    <source>
        <dbReference type="ARBA" id="ARBA00023015"/>
    </source>
</evidence>
<evidence type="ECO:0000259" key="10">
    <source>
        <dbReference type="PROSITE" id="PS51030"/>
    </source>
</evidence>
<organism evidence="12 14">
    <name type="scientific">Rotaria sordida</name>
    <dbReference type="NCBI Taxonomy" id="392033"/>
    <lineage>
        <taxon>Eukaryota</taxon>
        <taxon>Metazoa</taxon>
        <taxon>Spiralia</taxon>
        <taxon>Gnathifera</taxon>
        <taxon>Rotifera</taxon>
        <taxon>Eurotatoria</taxon>
        <taxon>Bdelloidea</taxon>
        <taxon>Philodinida</taxon>
        <taxon>Philodinidae</taxon>
        <taxon>Rotaria</taxon>
    </lineage>
</organism>
<keyword evidence="1" id="KW-0479">Metal-binding</keyword>
<dbReference type="PANTHER" id="PTHR24082">
    <property type="entry name" value="NUCLEAR HORMONE RECEPTOR"/>
    <property type="match status" value="1"/>
</dbReference>
<feature type="transmembrane region" description="Helical" evidence="9">
    <location>
        <begin position="294"/>
        <end position="315"/>
    </location>
</feature>
<dbReference type="GO" id="GO:0000122">
    <property type="term" value="P:negative regulation of transcription by RNA polymerase II"/>
    <property type="evidence" value="ECO:0007669"/>
    <property type="project" value="TreeGrafter"/>
</dbReference>
<evidence type="ECO:0000256" key="9">
    <source>
        <dbReference type="SAM" id="Phobius"/>
    </source>
</evidence>
<dbReference type="SMART" id="SM00399">
    <property type="entry name" value="ZnF_C4"/>
    <property type="match status" value="1"/>
</dbReference>
<dbReference type="GO" id="GO:0008270">
    <property type="term" value="F:zinc ion binding"/>
    <property type="evidence" value="ECO:0007669"/>
    <property type="project" value="UniProtKB-KW"/>
</dbReference>
<keyword evidence="7" id="KW-0675">Receptor</keyword>
<dbReference type="OrthoDB" id="10025656at2759"/>
<dbReference type="PRINTS" id="PR00047">
    <property type="entry name" value="STROIDFINGER"/>
</dbReference>
<evidence type="ECO:0000256" key="3">
    <source>
        <dbReference type="ARBA" id="ARBA00022833"/>
    </source>
</evidence>
<evidence type="ECO:0000256" key="8">
    <source>
        <dbReference type="ARBA" id="ARBA00023242"/>
    </source>
</evidence>
<dbReference type="PROSITE" id="PS51030">
    <property type="entry name" value="NUCLEAR_REC_DBD_2"/>
    <property type="match status" value="1"/>
</dbReference>
<evidence type="ECO:0000256" key="1">
    <source>
        <dbReference type="ARBA" id="ARBA00022723"/>
    </source>
</evidence>
<evidence type="ECO:0000313" key="11">
    <source>
        <dbReference type="EMBL" id="CAF1291862.1"/>
    </source>
</evidence>
<dbReference type="Proteomes" id="UP000663882">
    <property type="component" value="Unassembled WGS sequence"/>
</dbReference>
<name>A0A815JE56_9BILA</name>
<reference evidence="12" key="1">
    <citation type="submission" date="2021-02" db="EMBL/GenBank/DDBJ databases">
        <authorList>
            <person name="Nowell W R."/>
        </authorList>
    </citation>
    <scope>NUCLEOTIDE SEQUENCE</scope>
</reference>
<dbReference type="AlphaFoldDB" id="A0A815JE56"/>
<feature type="domain" description="Nuclear receptor" evidence="10">
    <location>
        <begin position="16"/>
        <end position="105"/>
    </location>
</feature>
<keyword evidence="4" id="KW-0805">Transcription regulation</keyword>
<dbReference type="Proteomes" id="UP000663889">
    <property type="component" value="Unassembled WGS sequence"/>
</dbReference>
<keyword evidence="6" id="KW-0804">Transcription</keyword>
<dbReference type="EMBL" id="CAJNOU010003270">
    <property type="protein sequence ID" value="CAF1381118.1"/>
    <property type="molecule type" value="Genomic_DNA"/>
</dbReference>
<sequence length="397" mass="47051">MSTIFDHQPNQTSWPSRECIICNSKAIGINFGALTCAPCKAFFRRNARRKEILESPCQHRNIDLSIVNYMNDPYKIDCYLQIRRCSSCRLRRCFNMGMKEELIRTDEENIRHKQLVDMNRRKREFLKQKQQNKQLSISQCIVNNDVLLHESDWCHLTNIVSAYETHCLKTYIQQRSTIYSNETKSCQHQHLPTKYCTALPMTLTISLCSFLQSLPAFHSLSHINRMFLCKNNLRLLLFPNMFELRQSCFFEPWQISLEKATWELICGPQLFEEFNRIAKLVERSLITDPIIIRLWLVVLFFSSSLFCLYDNYLLLKIPKKKTTIIDIQNIYATLLWKYLLYRHGYFGAVQIYSNLIHTYLQMQRIGFEIGVQVRTRNELLITYETLNQILTFDISNN</sequence>
<dbReference type="InterPro" id="IPR013088">
    <property type="entry name" value="Znf_NHR/GATA"/>
</dbReference>
<evidence type="ECO:0000256" key="6">
    <source>
        <dbReference type="ARBA" id="ARBA00023163"/>
    </source>
</evidence>
<keyword evidence="9" id="KW-0472">Membrane</keyword>
<dbReference type="EMBL" id="CAJOBE010000962">
    <property type="protein sequence ID" value="CAF3702535.1"/>
    <property type="molecule type" value="Genomic_DNA"/>
</dbReference>
<keyword evidence="9" id="KW-1133">Transmembrane helix</keyword>
<dbReference type="InterPro" id="IPR050234">
    <property type="entry name" value="Nuclear_hormone_rcpt_NR1"/>
</dbReference>
<dbReference type="GO" id="GO:0004879">
    <property type="term" value="F:nuclear receptor activity"/>
    <property type="evidence" value="ECO:0007669"/>
    <property type="project" value="TreeGrafter"/>
</dbReference>
<evidence type="ECO:0000313" key="14">
    <source>
        <dbReference type="Proteomes" id="UP000663889"/>
    </source>
</evidence>
<keyword evidence="5" id="KW-0238">DNA-binding</keyword>
<accession>A0A815JE56</accession>
<protein>
    <recommendedName>
        <fullName evidence="10">Nuclear receptor domain-containing protein</fullName>
    </recommendedName>
</protein>
<evidence type="ECO:0000256" key="2">
    <source>
        <dbReference type="ARBA" id="ARBA00022771"/>
    </source>
</evidence>
<evidence type="ECO:0000313" key="13">
    <source>
        <dbReference type="EMBL" id="CAF3702535.1"/>
    </source>
</evidence>
<evidence type="ECO:0000313" key="12">
    <source>
        <dbReference type="EMBL" id="CAF1381118.1"/>
    </source>
</evidence>
<comment type="caution">
    <text evidence="12">The sequence shown here is derived from an EMBL/GenBank/DDBJ whole genome shotgun (WGS) entry which is preliminary data.</text>
</comment>
<keyword evidence="9" id="KW-0812">Transmembrane</keyword>
<evidence type="ECO:0000256" key="5">
    <source>
        <dbReference type="ARBA" id="ARBA00023125"/>
    </source>
</evidence>
<dbReference type="EMBL" id="CAJNOO010002717">
    <property type="protein sequence ID" value="CAF1291862.1"/>
    <property type="molecule type" value="Genomic_DNA"/>
</dbReference>
<proteinExistence type="predicted"/>